<evidence type="ECO:0000313" key="3">
    <source>
        <dbReference type="Proteomes" id="UP000260644"/>
    </source>
</evidence>
<proteinExistence type="predicted"/>
<dbReference type="AlphaFoldDB" id="A0A3E1Y9T0"/>
<sequence length="91" mass="10579">MKSNDECLQKMPKEHRKNIIAYSIIIMSFLILIFSFLGYCLYTGHETFLIKFIQLVVYFLITALSYFAGLQRGKRVMTKAGKSILQDLPHE</sequence>
<evidence type="ECO:0000313" key="2">
    <source>
        <dbReference type="EMBL" id="RFS22504.1"/>
    </source>
</evidence>
<protein>
    <submittedName>
        <fullName evidence="2">Uncharacterized protein</fullName>
    </submittedName>
</protein>
<evidence type="ECO:0000256" key="1">
    <source>
        <dbReference type="SAM" id="Phobius"/>
    </source>
</evidence>
<name>A0A3E1Y9T0_9BACT</name>
<feature type="transmembrane region" description="Helical" evidence="1">
    <location>
        <begin position="48"/>
        <end position="69"/>
    </location>
</feature>
<reference evidence="2 3" key="1">
    <citation type="submission" date="2018-07" db="EMBL/GenBank/DDBJ databases">
        <title>Chitinophaga K2CV101002-2 sp. nov., isolated from a monsoon evergreen broad-leaved forest soil.</title>
        <authorList>
            <person name="Lv Y."/>
        </authorList>
    </citation>
    <scope>NUCLEOTIDE SEQUENCE [LARGE SCALE GENOMIC DNA]</scope>
    <source>
        <strain evidence="2 3">GDMCC 1.1288</strain>
    </source>
</reference>
<comment type="caution">
    <text evidence="2">The sequence shown here is derived from an EMBL/GenBank/DDBJ whole genome shotgun (WGS) entry which is preliminary data.</text>
</comment>
<dbReference type="EMBL" id="QPMM01000006">
    <property type="protein sequence ID" value="RFS22504.1"/>
    <property type="molecule type" value="Genomic_DNA"/>
</dbReference>
<organism evidence="2 3">
    <name type="scientific">Chitinophaga silvatica</name>
    <dbReference type="NCBI Taxonomy" id="2282649"/>
    <lineage>
        <taxon>Bacteria</taxon>
        <taxon>Pseudomonadati</taxon>
        <taxon>Bacteroidota</taxon>
        <taxon>Chitinophagia</taxon>
        <taxon>Chitinophagales</taxon>
        <taxon>Chitinophagaceae</taxon>
        <taxon>Chitinophaga</taxon>
    </lineage>
</organism>
<feature type="transmembrane region" description="Helical" evidence="1">
    <location>
        <begin position="20"/>
        <end position="42"/>
    </location>
</feature>
<gene>
    <name evidence="2" type="ORF">DVR12_11925</name>
</gene>
<keyword evidence="1" id="KW-0472">Membrane</keyword>
<keyword evidence="1" id="KW-0812">Transmembrane</keyword>
<dbReference type="Proteomes" id="UP000260644">
    <property type="component" value="Unassembled WGS sequence"/>
</dbReference>
<accession>A0A3E1Y9T0</accession>
<keyword evidence="3" id="KW-1185">Reference proteome</keyword>
<keyword evidence="1" id="KW-1133">Transmembrane helix</keyword>